<dbReference type="PROSITE" id="PS00165">
    <property type="entry name" value="DEHYDRATASE_SER_THR"/>
    <property type="match status" value="1"/>
</dbReference>
<evidence type="ECO:0000256" key="2">
    <source>
        <dbReference type="ARBA" id="ARBA00003648"/>
    </source>
</evidence>
<feature type="domain" description="Tryptophan synthase beta chain-like PALP" evidence="16">
    <location>
        <begin position="40"/>
        <end position="334"/>
    </location>
</feature>
<protein>
    <recommendedName>
        <fullName evidence="6 12">Threonine synthase</fullName>
        <ecNumber evidence="5 12">4.2.3.1</ecNumber>
    </recommendedName>
</protein>
<evidence type="ECO:0000256" key="1">
    <source>
        <dbReference type="ARBA" id="ARBA00001933"/>
    </source>
</evidence>
<dbReference type="CDD" id="cd01563">
    <property type="entry name" value="Thr-synth_1"/>
    <property type="match status" value="1"/>
</dbReference>
<keyword evidence="10 13" id="KW-0456">Lyase</keyword>
<dbReference type="GO" id="GO:0003941">
    <property type="term" value="F:L-serine ammonia-lyase activity"/>
    <property type="evidence" value="ECO:0007669"/>
    <property type="project" value="TreeGrafter"/>
</dbReference>
<dbReference type="GO" id="GO:0030170">
    <property type="term" value="F:pyridoxal phosphate binding"/>
    <property type="evidence" value="ECO:0007669"/>
    <property type="project" value="InterPro"/>
</dbReference>
<evidence type="ECO:0000313" key="18">
    <source>
        <dbReference type="Proteomes" id="UP000242590"/>
    </source>
</evidence>
<evidence type="ECO:0000256" key="11">
    <source>
        <dbReference type="ARBA" id="ARBA00049144"/>
    </source>
</evidence>
<dbReference type="GO" id="GO:0004795">
    <property type="term" value="F:threonine synthase activity"/>
    <property type="evidence" value="ECO:0007669"/>
    <property type="project" value="UniProtKB-UniRule"/>
</dbReference>
<comment type="pathway">
    <text evidence="3 13">Amino-acid biosynthesis; L-threonine biosynthesis; L-threonine from L-aspartate: step 5/5.</text>
</comment>
<dbReference type="InterPro" id="IPR001926">
    <property type="entry name" value="TrpB-like_PALP"/>
</dbReference>
<name>A0A1T1D0G7_9SYNE</name>
<evidence type="ECO:0000256" key="7">
    <source>
        <dbReference type="ARBA" id="ARBA00022605"/>
    </source>
</evidence>
<dbReference type="GO" id="GO:0009088">
    <property type="term" value="P:threonine biosynthetic process"/>
    <property type="evidence" value="ECO:0007669"/>
    <property type="project" value="UniProtKB-UniRule"/>
</dbReference>
<dbReference type="GO" id="GO:0006565">
    <property type="term" value="P:L-serine catabolic process"/>
    <property type="evidence" value="ECO:0007669"/>
    <property type="project" value="TreeGrafter"/>
</dbReference>
<dbReference type="InterPro" id="IPR036052">
    <property type="entry name" value="TrpB-like_PALP_sf"/>
</dbReference>
<evidence type="ECO:0000256" key="13">
    <source>
        <dbReference type="PIRNR" id="PIRNR038945"/>
    </source>
</evidence>
<evidence type="ECO:0000313" key="17">
    <source>
        <dbReference type="EMBL" id="OOV34369.1"/>
    </source>
</evidence>
<dbReference type="GO" id="GO:0009097">
    <property type="term" value="P:isoleucine biosynthetic process"/>
    <property type="evidence" value="ECO:0007669"/>
    <property type="project" value="TreeGrafter"/>
</dbReference>
<evidence type="ECO:0000256" key="14">
    <source>
        <dbReference type="PIRSR" id="PIRSR038945-1"/>
    </source>
</evidence>
<dbReference type="Proteomes" id="UP000242590">
    <property type="component" value="Unassembled WGS sequence"/>
</dbReference>
<feature type="binding site" evidence="14">
    <location>
        <position position="105"/>
    </location>
    <ligand>
        <name>pyridoxal 5'-phosphate</name>
        <dbReference type="ChEBI" id="CHEBI:597326"/>
    </ligand>
</feature>
<keyword evidence="7 13" id="KW-0028">Amino-acid biosynthesis</keyword>
<dbReference type="EMBL" id="MWLE01000081">
    <property type="protein sequence ID" value="OOV34369.1"/>
    <property type="molecule type" value="Genomic_DNA"/>
</dbReference>
<dbReference type="InterPro" id="IPR050147">
    <property type="entry name" value="Ser/Thr_Dehydratase"/>
</dbReference>
<comment type="function">
    <text evidence="2 13">Catalyzes the gamma-elimination of phosphate from L-phosphohomoserine and the beta-addition of water to produce L-threonine.</text>
</comment>
<feature type="binding site" evidence="14">
    <location>
        <begin position="205"/>
        <end position="209"/>
    </location>
    <ligand>
        <name>pyridoxal 5'-phosphate</name>
        <dbReference type="ChEBI" id="CHEBI:597326"/>
    </ligand>
</feature>
<comment type="caution">
    <text evidence="17">The sequence shown here is derived from an EMBL/GenBank/DDBJ whole genome shotgun (WGS) entry which is preliminary data.</text>
</comment>
<accession>A0A1T1D0G7</accession>
<dbReference type="PANTHER" id="PTHR48078:SF6">
    <property type="entry name" value="L-THREONINE DEHYDRATASE CATABOLIC TDCB"/>
    <property type="match status" value="1"/>
</dbReference>
<dbReference type="Gene3D" id="3.40.50.1100">
    <property type="match status" value="2"/>
</dbReference>
<reference evidence="17 18" key="1">
    <citation type="submission" date="2017-02" db="EMBL/GenBank/DDBJ databases">
        <title>Draft Genome Sequences of 'Candidatus Synechococcus spongiarum', Cyanobacterial Symbionts of the Mediterranean Sponge Aplysina aerophoba from two locations.</title>
        <authorList>
            <person name="Slaby B.M."/>
            <person name="Hentschel U."/>
        </authorList>
    </citation>
    <scope>NUCLEOTIDE SEQUENCE [LARGE SCALE GENOMIC DNA]</scope>
    <source>
        <strain evidence="17">LMB bulk15N</strain>
    </source>
</reference>
<evidence type="ECO:0000256" key="3">
    <source>
        <dbReference type="ARBA" id="ARBA00004979"/>
    </source>
</evidence>
<feature type="modified residue" description="N6-(pyridoxal phosphate)lysine" evidence="15">
    <location>
        <position position="79"/>
    </location>
</feature>
<dbReference type="PANTHER" id="PTHR48078">
    <property type="entry name" value="THREONINE DEHYDRATASE, MITOCHONDRIAL-RELATED"/>
    <property type="match status" value="1"/>
</dbReference>
<comment type="similarity">
    <text evidence="4 13">Belongs to the threonine synthase family.</text>
</comment>
<dbReference type="SUPFAM" id="SSF53686">
    <property type="entry name" value="Tryptophan synthase beta subunit-like PLP-dependent enzymes"/>
    <property type="match status" value="1"/>
</dbReference>
<dbReference type="GO" id="GO:0006567">
    <property type="term" value="P:L-threonine catabolic process"/>
    <property type="evidence" value="ECO:0007669"/>
    <property type="project" value="TreeGrafter"/>
</dbReference>
<dbReference type="FunFam" id="3.40.50.1100:FF:000014">
    <property type="entry name" value="Threonine synthase"/>
    <property type="match status" value="1"/>
</dbReference>
<dbReference type="UniPathway" id="UPA00050">
    <property type="reaction ID" value="UER00065"/>
</dbReference>
<dbReference type="GO" id="GO:0004794">
    <property type="term" value="F:threonine deaminase activity"/>
    <property type="evidence" value="ECO:0007669"/>
    <property type="project" value="TreeGrafter"/>
</dbReference>
<comment type="cofactor">
    <cofactor evidence="1 13 14">
        <name>pyridoxal 5'-phosphate</name>
        <dbReference type="ChEBI" id="CHEBI:597326"/>
    </cofactor>
</comment>
<gene>
    <name evidence="17" type="ORF">BV53_05905</name>
</gene>
<feature type="binding site" evidence="14">
    <location>
        <position position="333"/>
    </location>
    <ligand>
        <name>pyridoxal 5'-phosphate</name>
        <dbReference type="ChEBI" id="CHEBI:597326"/>
    </ligand>
</feature>
<evidence type="ECO:0000259" key="16">
    <source>
        <dbReference type="Pfam" id="PF00291"/>
    </source>
</evidence>
<dbReference type="EC" id="4.2.3.1" evidence="5 12"/>
<dbReference type="AlphaFoldDB" id="A0A1T1D0G7"/>
<comment type="catalytic activity">
    <reaction evidence="11 13">
        <text>O-phospho-L-homoserine + H2O = L-threonine + phosphate</text>
        <dbReference type="Rhea" id="RHEA:10840"/>
        <dbReference type="ChEBI" id="CHEBI:15377"/>
        <dbReference type="ChEBI" id="CHEBI:43474"/>
        <dbReference type="ChEBI" id="CHEBI:57590"/>
        <dbReference type="ChEBI" id="CHEBI:57926"/>
        <dbReference type="EC" id="4.2.3.1"/>
    </reaction>
</comment>
<dbReference type="InterPro" id="IPR026260">
    <property type="entry name" value="Thr_Synthase_bac/arc"/>
</dbReference>
<keyword evidence="9 13" id="KW-0663">Pyridoxal phosphate</keyword>
<dbReference type="Pfam" id="PF00291">
    <property type="entry name" value="PALP"/>
    <property type="match status" value="1"/>
</dbReference>
<dbReference type="PIRSF" id="PIRSF038945">
    <property type="entry name" value="Thr_synthase"/>
    <property type="match status" value="1"/>
</dbReference>
<evidence type="ECO:0000256" key="5">
    <source>
        <dbReference type="ARBA" id="ARBA00013028"/>
    </source>
</evidence>
<evidence type="ECO:0000256" key="12">
    <source>
        <dbReference type="NCBIfam" id="TIGR00260"/>
    </source>
</evidence>
<evidence type="ECO:0000256" key="10">
    <source>
        <dbReference type="ARBA" id="ARBA00023239"/>
    </source>
</evidence>
<dbReference type="NCBIfam" id="TIGR00260">
    <property type="entry name" value="thrC"/>
    <property type="match status" value="1"/>
</dbReference>
<dbReference type="InterPro" id="IPR004450">
    <property type="entry name" value="Thr_synthase-like"/>
</dbReference>
<evidence type="ECO:0000256" key="9">
    <source>
        <dbReference type="ARBA" id="ARBA00022898"/>
    </source>
</evidence>
<organism evidence="17 18">
    <name type="scientific">Candidatus Synechococcus spongiarum LMB bulk15N</name>
    <dbReference type="NCBI Taxonomy" id="1943583"/>
    <lineage>
        <taxon>Bacteria</taxon>
        <taxon>Bacillati</taxon>
        <taxon>Cyanobacteriota</taxon>
        <taxon>Cyanophyceae</taxon>
        <taxon>Synechococcales</taxon>
        <taxon>Synechococcaceae</taxon>
        <taxon>Synechococcus</taxon>
    </lineage>
</organism>
<sequence>MKQLLTGQQPQAVRPTQKPWSGLVEHYRPWLPVGERTPIVSLLEGNTPLLRAPALEKRIGRGVRVFLKVDGHNPTGSFKDRGMTMAISKAKEGGATAVICASTGNTSAAAAAYARRGGLRAFAVIPDGYVAKGKLAQALLYGAEVLAIRGNFDQALAITRTLAERYPVTLVNSINPYRLQGQKTAAFEVVDVLGDAPDWLCIPMGNAGNISAYWMGFQEYRKAGASRKLPVMHGFQASGSAPLVLGSPVANPTTVATAIRIGNPANWAKALAVRKESRGHFTSVSDGEILAAYRILASEEGVFCEPASAVSVAGMLQHASEIPSEAQVVCVLTGNGLKDPTTALENNQSNLYTNLAPEPDVIAQVMGL</sequence>
<evidence type="ECO:0000256" key="6">
    <source>
        <dbReference type="ARBA" id="ARBA00018679"/>
    </source>
</evidence>
<evidence type="ECO:0000256" key="8">
    <source>
        <dbReference type="ARBA" id="ARBA00022697"/>
    </source>
</evidence>
<keyword evidence="8 13" id="KW-0791">Threonine biosynthesis</keyword>
<evidence type="ECO:0000256" key="15">
    <source>
        <dbReference type="PIRSR" id="PIRSR038945-2"/>
    </source>
</evidence>
<evidence type="ECO:0000256" key="4">
    <source>
        <dbReference type="ARBA" id="ARBA00005517"/>
    </source>
</evidence>
<dbReference type="InterPro" id="IPR000634">
    <property type="entry name" value="Ser/Thr_deHydtase_PyrdxlP-BS"/>
</dbReference>
<proteinExistence type="inferred from homology"/>